<organism evidence="1 2">
    <name type="scientific">Hyalomma asiaticum</name>
    <name type="common">Tick</name>
    <dbReference type="NCBI Taxonomy" id="266040"/>
    <lineage>
        <taxon>Eukaryota</taxon>
        <taxon>Metazoa</taxon>
        <taxon>Ecdysozoa</taxon>
        <taxon>Arthropoda</taxon>
        <taxon>Chelicerata</taxon>
        <taxon>Arachnida</taxon>
        <taxon>Acari</taxon>
        <taxon>Parasitiformes</taxon>
        <taxon>Ixodida</taxon>
        <taxon>Ixodoidea</taxon>
        <taxon>Ixodidae</taxon>
        <taxon>Hyalomminae</taxon>
        <taxon>Hyalomma</taxon>
    </lineage>
</organism>
<comment type="caution">
    <text evidence="1">The sequence shown here is derived from an EMBL/GenBank/DDBJ whole genome shotgun (WGS) entry which is preliminary data.</text>
</comment>
<evidence type="ECO:0000313" key="2">
    <source>
        <dbReference type="Proteomes" id="UP000821845"/>
    </source>
</evidence>
<dbReference type="Proteomes" id="UP000821845">
    <property type="component" value="Chromosome 3"/>
</dbReference>
<evidence type="ECO:0000313" key="1">
    <source>
        <dbReference type="EMBL" id="KAH6937056.1"/>
    </source>
</evidence>
<keyword evidence="2" id="KW-1185">Reference proteome</keyword>
<proteinExistence type="predicted"/>
<reference evidence="1" key="1">
    <citation type="submission" date="2020-05" db="EMBL/GenBank/DDBJ databases">
        <title>Large-scale comparative analyses of tick genomes elucidate their genetic diversity and vector capacities.</title>
        <authorList>
            <person name="Jia N."/>
            <person name="Wang J."/>
            <person name="Shi W."/>
            <person name="Du L."/>
            <person name="Sun Y."/>
            <person name="Zhan W."/>
            <person name="Jiang J."/>
            <person name="Wang Q."/>
            <person name="Zhang B."/>
            <person name="Ji P."/>
            <person name="Sakyi L.B."/>
            <person name="Cui X."/>
            <person name="Yuan T."/>
            <person name="Jiang B."/>
            <person name="Yang W."/>
            <person name="Lam T.T.-Y."/>
            <person name="Chang Q."/>
            <person name="Ding S."/>
            <person name="Wang X."/>
            <person name="Zhu J."/>
            <person name="Ruan X."/>
            <person name="Zhao L."/>
            <person name="Wei J."/>
            <person name="Que T."/>
            <person name="Du C."/>
            <person name="Cheng J."/>
            <person name="Dai P."/>
            <person name="Han X."/>
            <person name="Huang E."/>
            <person name="Gao Y."/>
            <person name="Liu J."/>
            <person name="Shao H."/>
            <person name="Ye R."/>
            <person name="Li L."/>
            <person name="Wei W."/>
            <person name="Wang X."/>
            <person name="Wang C."/>
            <person name="Yang T."/>
            <person name="Huo Q."/>
            <person name="Li W."/>
            <person name="Guo W."/>
            <person name="Chen H."/>
            <person name="Zhou L."/>
            <person name="Ni X."/>
            <person name="Tian J."/>
            <person name="Zhou Y."/>
            <person name="Sheng Y."/>
            <person name="Liu T."/>
            <person name="Pan Y."/>
            <person name="Xia L."/>
            <person name="Li J."/>
            <person name="Zhao F."/>
            <person name="Cao W."/>
        </authorList>
    </citation>
    <scope>NUCLEOTIDE SEQUENCE</scope>
    <source>
        <strain evidence="1">Hyas-2018</strain>
    </source>
</reference>
<dbReference type="EMBL" id="CM023483">
    <property type="protein sequence ID" value="KAH6937056.1"/>
    <property type="molecule type" value="Genomic_DNA"/>
</dbReference>
<protein>
    <submittedName>
        <fullName evidence="1">Uncharacterized protein</fullName>
    </submittedName>
</protein>
<sequence length="803" mass="91976">MSALANELILDRDPRTAEWALAGNREFLISLFMVYVYVVKVGGPRFMKDRKPYDGIKPIVNVYNACMVVLNAYFMTAFLSRSYMGGGYNMFCQGIDYGARDEDTMSFLNLCWWYMLVRIADFLDTVFFVLRKKDSHVSFLHVAHHILVVFNGCYGVGYGADGQVALTIILNCFVHIIMYTYYFLSLLGPAVQKHLWWKRYLTQVQLVQFCIIFVHMLIPMFYSCGYPRPHIYIMLCEAIFFFTMFMRFYFKAYQDRRNNNRKIEESDCAKSKVLRRASFHFTHRPALFVRFFNAVPADAIKELDISNCVQLGAVPIEECLRLCVNLTTLRCINTKIPPLNLLALTETDLQELRCLEWSVLSEHRQHAQQLLDRLKTEEVKFGLKCLKHMHIEADSNEAIADLLAYVLERCPEVRSVHVHEISTSRIESDLSRLMLDAFVKHEQWKVFTFTTALVTSITQINARTAAPHLLSQRDGKAAVRDDIASVRKHSAAPRSPFSEVRLLGLATGNRHLPELRALTLVNIVRRPNLPDTTIVPGKATLGQFISACSGLRELNLTSFHASRIDCCDLLSQAVIPHLHSLSLPACALLSDTRLPQLANASFSTACPGRKGPEIATAAYMRSVRRRVELHERLCPLERLTLCNLQNVVRLDFLFNCSIAQLRMRDLGYWCMLNVPMMSPLRALCPKLHSLTLYGEYLPVDLLFLHHLQPADHLRRLCISKSRVLPEQQTGLLKFLLRLFPNANTLHVHTLQGETQSRFNLVWTRLPNDDSESVLSNDELELCKMCDFTGLQKPFLGQHKYAHL</sequence>
<accession>A0ACB7SSY6</accession>
<gene>
    <name evidence="1" type="ORF">HPB50_025325</name>
</gene>
<name>A0ACB7SSY6_HYAAI</name>